<evidence type="ECO:0000256" key="6">
    <source>
        <dbReference type="SAM" id="MobiDB-lite"/>
    </source>
</evidence>
<name>A0AAE0TRM6_9PEZI</name>
<comment type="subcellular location">
    <subcellularLocation>
        <location evidence="1">Nucleus</location>
    </subcellularLocation>
</comment>
<dbReference type="AlphaFoldDB" id="A0AAE0TRM6"/>
<dbReference type="CDD" id="cd22928">
    <property type="entry name" value="HFD_POLE3_DPB4"/>
    <property type="match status" value="1"/>
</dbReference>
<dbReference type="GO" id="GO:0031490">
    <property type="term" value="F:chromatin DNA binding"/>
    <property type="evidence" value="ECO:0007669"/>
    <property type="project" value="TreeGrafter"/>
</dbReference>
<keyword evidence="9" id="KW-1185">Reference proteome</keyword>
<evidence type="ECO:0000256" key="1">
    <source>
        <dbReference type="ARBA" id="ARBA00004123"/>
    </source>
</evidence>
<evidence type="ECO:0000256" key="5">
    <source>
        <dbReference type="ARBA" id="ARBA00042096"/>
    </source>
</evidence>
<proteinExistence type="predicted"/>
<organism evidence="8 9">
    <name type="scientific">Recurvomyces mirabilis</name>
    <dbReference type="NCBI Taxonomy" id="574656"/>
    <lineage>
        <taxon>Eukaryota</taxon>
        <taxon>Fungi</taxon>
        <taxon>Dikarya</taxon>
        <taxon>Ascomycota</taxon>
        <taxon>Pezizomycotina</taxon>
        <taxon>Dothideomycetes</taxon>
        <taxon>Dothideomycetidae</taxon>
        <taxon>Mycosphaerellales</taxon>
        <taxon>Teratosphaeriaceae</taxon>
        <taxon>Recurvomyces</taxon>
    </lineage>
</organism>
<evidence type="ECO:0000259" key="7">
    <source>
        <dbReference type="Pfam" id="PF00808"/>
    </source>
</evidence>
<dbReference type="GO" id="GO:0046982">
    <property type="term" value="F:protein heterodimerization activity"/>
    <property type="evidence" value="ECO:0007669"/>
    <property type="project" value="InterPro"/>
</dbReference>
<feature type="compositionally biased region" description="Polar residues" evidence="6">
    <location>
        <begin position="1"/>
        <end position="12"/>
    </location>
</feature>
<dbReference type="InterPro" id="IPR051377">
    <property type="entry name" value="DNA_Pol-Epsilon_Subunit"/>
</dbReference>
<dbReference type="Pfam" id="PF00808">
    <property type="entry name" value="CBFD_NFYB_HMF"/>
    <property type="match status" value="1"/>
</dbReference>
<dbReference type="GO" id="GO:0031507">
    <property type="term" value="P:heterochromatin formation"/>
    <property type="evidence" value="ECO:0007669"/>
    <property type="project" value="TreeGrafter"/>
</dbReference>
<dbReference type="PANTHER" id="PTHR46172">
    <property type="entry name" value="DNA POLYMERASE EPSILON SUBUNIT 3"/>
    <property type="match status" value="1"/>
</dbReference>
<dbReference type="Proteomes" id="UP001274830">
    <property type="component" value="Unassembled WGS sequence"/>
</dbReference>
<evidence type="ECO:0000256" key="4">
    <source>
        <dbReference type="ARBA" id="ARBA00039775"/>
    </source>
</evidence>
<feature type="region of interest" description="Disordered" evidence="6">
    <location>
        <begin position="1"/>
        <end position="28"/>
    </location>
</feature>
<evidence type="ECO:0000313" key="8">
    <source>
        <dbReference type="EMBL" id="KAK3672548.1"/>
    </source>
</evidence>
<protein>
    <recommendedName>
        <fullName evidence="4">DNA polymerase epsilon subunit D</fullName>
    </recommendedName>
    <alternativeName>
        <fullName evidence="5">DNA polymerase II subunit D</fullName>
    </alternativeName>
</protein>
<dbReference type="Gene3D" id="1.10.20.10">
    <property type="entry name" value="Histone, subunit A"/>
    <property type="match status" value="1"/>
</dbReference>
<gene>
    <name evidence="8" type="ORF">LTR78_007598</name>
</gene>
<dbReference type="InterPro" id="IPR009072">
    <property type="entry name" value="Histone-fold"/>
</dbReference>
<dbReference type="GO" id="GO:0006272">
    <property type="term" value="P:leading strand elongation"/>
    <property type="evidence" value="ECO:0007669"/>
    <property type="project" value="TreeGrafter"/>
</dbReference>
<dbReference type="SUPFAM" id="SSF47113">
    <property type="entry name" value="Histone-fold"/>
    <property type="match status" value="1"/>
</dbReference>
<feature type="compositionally biased region" description="Acidic residues" evidence="6">
    <location>
        <begin position="254"/>
        <end position="265"/>
    </location>
</feature>
<keyword evidence="2" id="KW-0235">DNA replication</keyword>
<feature type="compositionally biased region" description="Polar residues" evidence="6">
    <location>
        <begin position="154"/>
        <end position="167"/>
    </location>
</feature>
<evidence type="ECO:0000313" key="9">
    <source>
        <dbReference type="Proteomes" id="UP001274830"/>
    </source>
</evidence>
<evidence type="ECO:0000256" key="3">
    <source>
        <dbReference type="ARBA" id="ARBA00023242"/>
    </source>
</evidence>
<sequence length="265" mass="28649">MPPRKSNVSVATNGGDEGAEPMPAKATKEGFGVEDLSLPKSMIARLAKGVLPANTQIHKDALLALHKSATVFVSYIASTSNENAQASGKKTIMPPDVVAALKDAEFEEFLPRLEAELKKYNDTQCDKRNTYRKRVKEEKTVTVVPGEGEGEQAADSTTPLANGTANGHATEDDAERPAKKVKGDAGLALPPDRDNVEDEDLDETNGDIPDDVDDPEDEPEDDEVDQDDDAEDEDGQDETMEDPADQLEDRGELQDEALDDEPDSD</sequence>
<feature type="compositionally biased region" description="Basic and acidic residues" evidence="6">
    <location>
        <begin position="169"/>
        <end position="183"/>
    </location>
</feature>
<dbReference type="InterPro" id="IPR003958">
    <property type="entry name" value="CBFA_NFYB_domain"/>
</dbReference>
<reference evidence="8" key="1">
    <citation type="submission" date="2023-07" db="EMBL/GenBank/DDBJ databases">
        <title>Black Yeasts Isolated from many extreme environments.</title>
        <authorList>
            <person name="Coleine C."/>
            <person name="Stajich J.E."/>
            <person name="Selbmann L."/>
        </authorList>
    </citation>
    <scope>NUCLEOTIDE SEQUENCE</scope>
    <source>
        <strain evidence="8">CCFEE 5485</strain>
    </source>
</reference>
<evidence type="ECO:0000256" key="2">
    <source>
        <dbReference type="ARBA" id="ARBA00022705"/>
    </source>
</evidence>
<dbReference type="EMBL" id="JAUTXT010000032">
    <property type="protein sequence ID" value="KAK3672548.1"/>
    <property type="molecule type" value="Genomic_DNA"/>
</dbReference>
<dbReference type="GO" id="GO:0008623">
    <property type="term" value="C:CHRAC"/>
    <property type="evidence" value="ECO:0007669"/>
    <property type="project" value="TreeGrafter"/>
</dbReference>
<dbReference type="PANTHER" id="PTHR46172:SF1">
    <property type="entry name" value="DNA POLYMERASE EPSILON SUBUNIT 3"/>
    <property type="match status" value="1"/>
</dbReference>
<feature type="domain" description="Transcription factor CBF/NF-Y/archaeal histone" evidence="7">
    <location>
        <begin position="37"/>
        <end position="101"/>
    </location>
</feature>
<feature type="compositionally biased region" description="Acidic residues" evidence="6">
    <location>
        <begin position="195"/>
        <end position="246"/>
    </location>
</feature>
<dbReference type="GO" id="GO:0008622">
    <property type="term" value="C:epsilon DNA polymerase complex"/>
    <property type="evidence" value="ECO:0007669"/>
    <property type="project" value="TreeGrafter"/>
</dbReference>
<comment type="caution">
    <text evidence="8">The sequence shown here is derived from an EMBL/GenBank/DDBJ whole genome shotgun (WGS) entry which is preliminary data.</text>
</comment>
<feature type="region of interest" description="Disordered" evidence="6">
    <location>
        <begin position="138"/>
        <end position="265"/>
    </location>
</feature>
<accession>A0AAE0TRM6</accession>
<dbReference type="GO" id="GO:0006974">
    <property type="term" value="P:DNA damage response"/>
    <property type="evidence" value="ECO:0007669"/>
    <property type="project" value="TreeGrafter"/>
</dbReference>
<keyword evidence="3" id="KW-0539">Nucleus</keyword>